<accession>A0A368PWU7</accession>
<keyword evidence="1" id="KW-0812">Transmembrane</keyword>
<proteinExistence type="predicted"/>
<name>A0A368PWU7_SETIT</name>
<protein>
    <submittedName>
        <fullName evidence="2">Uncharacterized protein</fullName>
    </submittedName>
</protein>
<keyword evidence="1" id="KW-0472">Membrane</keyword>
<dbReference type="AlphaFoldDB" id="A0A368PWU7"/>
<reference evidence="2" key="2">
    <citation type="submission" date="2015-07" db="EMBL/GenBank/DDBJ databases">
        <authorList>
            <person name="Noorani M."/>
        </authorList>
    </citation>
    <scope>NUCLEOTIDE SEQUENCE</scope>
    <source>
        <strain evidence="2">Yugu1</strain>
    </source>
</reference>
<evidence type="ECO:0000313" key="2">
    <source>
        <dbReference type="EMBL" id="RCV10195.1"/>
    </source>
</evidence>
<evidence type="ECO:0000256" key="1">
    <source>
        <dbReference type="SAM" id="Phobius"/>
    </source>
</evidence>
<sequence length="156" mass="16896">MRIALVERTVCIVVGRCVSPAACLVFRAGGGRDDVPGVPGQEASRRPCAGGDLVTGAMEWSCLQRASKSTCSRCIHSSGVRGRPWVVLAVGLQWSWCVGRLWWTATVRAELPGESFTRYMLVSVTVVLSGIIFLLEGISMVLLDLPVKTLFRLVGF</sequence>
<gene>
    <name evidence="2" type="ORF">SETIT_2G092800v2</name>
</gene>
<feature type="transmembrane region" description="Helical" evidence="1">
    <location>
        <begin position="119"/>
        <end position="143"/>
    </location>
</feature>
<dbReference type="EMBL" id="CM003529">
    <property type="protein sequence ID" value="RCV10195.1"/>
    <property type="molecule type" value="Genomic_DNA"/>
</dbReference>
<reference evidence="2" key="1">
    <citation type="journal article" date="2012" name="Nat. Biotechnol.">
        <title>Reference genome sequence of the model plant Setaria.</title>
        <authorList>
            <person name="Bennetzen J.L."/>
            <person name="Schmutz J."/>
            <person name="Wang H."/>
            <person name="Percifield R."/>
            <person name="Hawkins J."/>
            <person name="Pontaroli A.C."/>
            <person name="Estep M."/>
            <person name="Feng L."/>
            <person name="Vaughn J.N."/>
            <person name="Grimwood J."/>
            <person name="Jenkins J."/>
            <person name="Barry K."/>
            <person name="Lindquist E."/>
            <person name="Hellsten U."/>
            <person name="Deshpande S."/>
            <person name="Wang X."/>
            <person name="Wu X."/>
            <person name="Mitros T."/>
            <person name="Triplett J."/>
            <person name="Yang X."/>
            <person name="Ye C.Y."/>
            <person name="Mauro-Herrera M."/>
            <person name="Wang L."/>
            <person name="Li P."/>
            <person name="Sharma M."/>
            <person name="Sharma R."/>
            <person name="Ronald P.C."/>
            <person name="Panaud O."/>
            <person name="Kellogg E.A."/>
            <person name="Brutnell T.P."/>
            <person name="Doust A.N."/>
            <person name="Tuskan G.A."/>
            <person name="Rokhsar D."/>
            <person name="Devos K.M."/>
        </authorList>
    </citation>
    <scope>NUCLEOTIDE SEQUENCE [LARGE SCALE GENOMIC DNA]</scope>
    <source>
        <strain evidence="2">Yugu1</strain>
    </source>
</reference>
<organism evidence="2">
    <name type="scientific">Setaria italica</name>
    <name type="common">Foxtail millet</name>
    <name type="synonym">Panicum italicum</name>
    <dbReference type="NCBI Taxonomy" id="4555"/>
    <lineage>
        <taxon>Eukaryota</taxon>
        <taxon>Viridiplantae</taxon>
        <taxon>Streptophyta</taxon>
        <taxon>Embryophyta</taxon>
        <taxon>Tracheophyta</taxon>
        <taxon>Spermatophyta</taxon>
        <taxon>Magnoliopsida</taxon>
        <taxon>Liliopsida</taxon>
        <taxon>Poales</taxon>
        <taxon>Poaceae</taxon>
        <taxon>PACMAD clade</taxon>
        <taxon>Panicoideae</taxon>
        <taxon>Panicodae</taxon>
        <taxon>Paniceae</taxon>
        <taxon>Cenchrinae</taxon>
        <taxon>Setaria</taxon>
    </lineage>
</organism>
<keyword evidence="1" id="KW-1133">Transmembrane helix</keyword>